<protein>
    <submittedName>
        <fullName evidence="2">Uncharacterized protein</fullName>
    </submittedName>
</protein>
<organism evidence="2 3">
    <name type="scientific">Elysia crispata</name>
    <name type="common">lettuce slug</name>
    <dbReference type="NCBI Taxonomy" id="231223"/>
    <lineage>
        <taxon>Eukaryota</taxon>
        <taxon>Metazoa</taxon>
        <taxon>Spiralia</taxon>
        <taxon>Lophotrochozoa</taxon>
        <taxon>Mollusca</taxon>
        <taxon>Gastropoda</taxon>
        <taxon>Heterobranchia</taxon>
        <taxon>Euthyneura</taxon>
        <taxon>Panpulmonata</taxon>
        <taxon>Sacoglossa</taxon>
        <taxon>Placobranchoidea</taxon>
        <taxon>Plakobranchidae</taxon>
        <taxon>Elysia</taxon>
    </lineage>
</organism>
<sequence>MKAVSQGRSPPCHQTQWDGNDSSDCQGLSITKALSRNQPDITTIDDCDSSSLLPRATGGLPVKPYTHNDDSTTCSPSPLVKSDDISGQWDQDKRGEENSKWPIIPALVDIVLTAAGQWDYSELLVTTLFSR</sequence>
<keyword evidence="3" id="KW-1185">Reference proteome</keyword>
<dbReference type="EMBL" id="JAWDGP010003268">
    <property type="protein sequence ID" value="KAK3775828.1"/>
    <property type="molecule type" value="Genomic_DNA"/>
</dbReference>
<dbReference type="Proteomes" id="UP001283361">
    <property type="component" value="Unassembled WGS sequence"/>
</dbReference>
<feature type="region of interest" description="Disordered" evidence="1">
    <location>
        <begin position="53"/>
        <end position="98"/>
    </location>
</feature>
<evidence type="ECO:0000313" key="2">
    <source>
        <dbReference type="EMBL" id="KAK3775828.1"/>
    </source>
</evidence>
<gene>
    <name evidence="2" type="ORF">RRG08_041541</name>
</gene>
<comment type="caution">
    <text evidence="2">The sequence shown here is derived from an EMBL/GenBank/DDBJ whole genome shotgun (WGS) entry which is preliminary data.</text>
</comment>
<proteinExistence type="predicted"/>
<feature type="region of interest" description="Disordered" evidence="1">
    <location>
        <begin position="1"/>
        <end position="24"/>
    </location>
</feature>
<evidence type="ECO:0000313" key="3">
    <source>
        <dbReference type="Proteomes" id="UP001283361"/>
    </source>
</evidence>
<evidence type="ECO:0000256" key="1">
    <source>
        <dbReference type="SAM" id="MobiDB-lite"/>
    </source>
</evidence>
<name>A0AAE1DNE2_9GAST</name>
<dbReference type="AlphaFoldDB" id="A0AAE1DNE2"/>
<reference evidence="2" key="1">
    <citation type="journal article" date="2023" name="G3 (Bethesda)">
        <title>A reference genome for the long-term kleptoplast-retaining sea slug Elysia crispata morphotype clarki.</title>
        <authorList>
            <person name="Eastman K.E."/>
            <person name="Pendleton A.L."/>
            <person name="Shaikh M.A."/>
            <person name="Suttiyut T."/>
            <person name="Ogas R."/>
            <person name="Tomko P."/>
            <person name="Gavelis G."/>
            <person name="Widhalm J.R."/>
            <person name="Wisecaver J.H."/>
        </authorList>
    </citation>
    <scope>NUCLEOTIDE SEQUENCE</scope>
    <source>
        <strain evidence="2">ECLA1</strain>
    </source>
</reference>
<accession>A0AAE1DNE2</accession>